<sequence>MSRTLFFSLSRSKCHHEILPCSFNEFNKILSSDISFVPTPQFQQTRSKVHFPNDTAEARAARHLQFKEFNRATAKWRRETESLCKEWRRSFALKEIEQIRADEAAAEESRVVLAEQKAAAEHRRRQAAIEVLLRKTEVQCQLAMVSLERSKSAEEKRRIMKKAENLRYALLLEESKNWIDTEEELNSRIMETLENPEPFGFIVDLPVSKGL</sequence>
<protein>
    <submittedName>
        <fullName evidence="1">Uncharacterized protein</fullName>
    </submittedName>
</protein>
<organism evidence="1">
    <name type="scientific">Polytomella parva</name>
    <dbReference type="NCBI Taxonomy" id="51329"/>
    <lineage>
        <taxon>Eukaryota</taxon>
        <taxon>Viridiplantae</taxon>
        <taxon>Chlorophyta</taxon>
        <taxon>core chlorophytes</taxon>
        <taxon>Chlorophyceae</taxon>
        <taxon>CS clade</taxon>
        <taxon>Chlamydomonadales</taxon>
        <taxon>Chlamydomonadaceae</taxon>
        <taxon>Polytomella</taxon>
    </lineage>
</organism>
<gene>
    <name evidence="1" type="ORF">PPAR00522_LOCUS8860</name>
</gene>
<dbReference type="EMBL" id="HBFM01014184">
    <property type="protein sequence ID" value="CAD8772455.1"/>
    <property type="molecule type" value="Transcribed_RNA"/>
</dbReference>
<evidence type="ECO:0000313" key="1">
    <source>
        <dbReference type="EMBL" id="CAD8772455.1"/>
    </source>
</evidence>
<accession>A0A7S0YEV9</accession>
<name>A0A7S0YEV9_9CHLO</name>
<dbReference type="AlphaFoldDB" id="A0A7S0YEV9"/>
<reference evidence="1" key="1">
    <citation type="submission" date="2021-01" db="EMBL/GenBank/DDBJ databases">
        <authorList>
            <person name="Corre E."/>
            <person name="Pelletier E."/>
            <person name="Niang G."/>
            <person name="Scheremetjew M."/>
            <person name="Finn R."/>
            <person name="Kale V."/>
            <person name="Holt S."/>
            <person name="Cochrane G."/>
            <person name="Meng A."/>
            <person name="Brown T."/>
            <person name="Cohen L."/>
        </authorList>
    </citation>
    <scope>NUCLEOTIDE SEQUENCE</scope>
    <source>
        <strain evidence="1">SAG 63-3</strain>
    </source>
</reference>
<proteinExistence type="predicted"/>